<name>A0A0R2CW69_9LACO</name>
<evidence type="ECO:0000313" key="3">
    <source>
        <dbReference type="Proteomes" id="UP000051586"/>
    </source>
</evidence>
<dbReference type="RefSeq" id="WP_056961388.1">
    <property type="nucleotide sequence ID" value="NZ_AYZI01000002.1"/>
</dbReference>
<dbReference type="Pfam" id="PF09586">
    <property type="entry name" value="YfhO"/>
    <property type="match status" value="1"/>
</dbReference>
<feature type="transmembrane region" description="Helical" evidence="1">
    <location>
        <begin position="183"/>
        <end position="216"/>
    </location>
</feature>
<gene>
    <name evidence="2" type="ORF">FC87_GL000428</name>
</gene>
<keyword evidence="1" id="KW-0812">Transmembrane</keyword>
<dbReference type="STRING" id="1423745.GCA_001311215_01008"/>
<feature type="transmembrane region" description="Helical" evidence="1">
    <location>
        <begin position="331"/>
        <end position="353"/>
    </location>
</feature>
<evidence type="ECO:0008006" key="4">
    <source>
        <dbReference type="Google" id="ProtNLM"/>
    </source>
</evidence>
<feature type="transmembrane region" description="Helical" evidence="1">
    <location>
        <begin position="390"/>
        <end position="410"/>
    </location>
</feature>
<feature type="transmembrane region" description="Helical" evidence="1">
    <location>
        <begin position="237"/>
        <end position="261"/>
    </location>
</feature>
<feature type="transmembrane region" description="Helical" evidence="1">
    <location>
        <begin position="104"/>
        <end position="124"/>
    </location>
</feature>
<dbReference type="PANTHER" id="PTHR38454:SF1">
    <property type="entry name" value="INTEGRAL MEMBRANE PROTEIN"/>
    <property type="match status" value="1"/>
</dbReference>
<dbReference type="EMBL" id="AYZI01000002">
    <property type="protein sequence ID" value="KRM92297.1"/>
    <property type="molecule type" value="Genomic_DNA"/>
</dbReference>
<evidence type="ECO:0000313" key="2">
    <source>
        <dbReference type="EMBL" id="KRM92297.1"/>
    </source>
</evidence>
<protein>
    <recommendedName>
        <fullName evidence="4">Integral membrane protein</fullName>
    </recommendedName>
</protein>
<keyword evidence="1" id="KW-1133">Transmembrane helix</keyword>
<feature type="transmembrane region" description="Helical" evidence="1">
    <location>
        <begin position="7"/>
        <end position="28"/>
    </location>
</feature>
<feature type="transmembrane region" description="Helical" evidence="1">
    <location>
        <begin position="136"/>
        <end position="163"/>
    </location>
</feature>
<dbReference type="InterPro" id="IPR018580">
    <property type="entry name" value="Uncharacterised_YfhO"/>
</dbReference>
<reference evidence="2 3" key="1">
    <citation type="journal article" date="2015" name="Genome Announc.">
        <title>Expanding the biotechnology potential of lactobacilli through comparative genomics of 213 strains and associated genera.</title>
        <authorList>
            <person name="Sun Z."/>
            <person name="Harris H.M."/>
            <person name="McCann A."/>
            <person name="Guo C."/>
            <person name="Argimon S."/>
            <person name="Zhang W."/>
            <person name="Yang X."/>
            <person name="Jeffery I.B."/>
            <person name="Cooney J.C."/>
            <person name="Kagawa T.F."/>
            <person name="Liu W."/>
            <person name="Song Y."/>
            <person name="Salvetti E."/>
            <person name="Wrobel A."/>
            <person name="Rasinkangas P."/>
            <person name="Parkhill J."/>
            <person name="Rea M.C."/>
            <person name="O'Sullivan O."/>
            <person name="Ritari J."/>
            <person name="Douillard F.P."/>
            <person name="Paul Ross R."/>
            <person name="Yang R."/>
            <person name="Briner A.E."/>
            <person name="Felis G.E."/>
            <person name="de Vos W.M."/>
            <person name="Barrangou R."/>
            <person name="Klaenhammer T.R."/>
            <person name="Caufield P.W."/>
            <person name="Cui Y."/>
            <person name="Zhang H."/>
            <person name="O'Toole P.W."/>
        </authorList>
    </citation>
    <scope>NUCLEOTIDE SEQUENCE [LARGE SCALE GENOMIC DNA]</scope>
    <source>
        <strain evidence="2 3">DSM 22689</strain>
    </source>
</reference>
<sequence>MKRKWGLFLYPLAAFLLPMVITIIAFGLHGIAPLGSKNILVSDLATQYLPFFNFMRTQLVQHTYSAYSLLLSLGDNTLPVYTYYLMSPLNWLVRFVPETAVPLLMEAIIIIKIGLISLSMQLFLQVRSKQANLMQLLAGLSYGLCGFVSMYFYDFMWLDALILLPLLTWSLDRLFYRGKWGSYLLILALTIVVNYYMGYMLCLYSVIYFVYLILLNQRPETGFFQFFKQHRRLVCKYLGASLLAASLAAFLLVPTVIGMLATCKSSLNPVSFLPIPRFLPSVFTALGVGATNFASRLNHEPALFVGSLFTLGLWLYWLSPLITRQRKRASFWLVGAIFFGMLISTFDTMWHMFQMPAGFPFREVYMLSFVVILLGYDAWQAGAFYDRSSLIKAITLTISLLLAGYLTAYLEKIIVRVTNWKFTYVGANHWHLLVALLLIIFIGMLLWYQASHRASFLVKLALLFGVSLELGTNFSMALGGTDEYGEQHRFATAFQQSKKIIDRHTGHQKDFGRTNLDNRLYKASFNINYNQYNDALLFNFFGVNSYTSSMNKNTHDALAQLGLYSRNERRISVNGVTPVTEQLLRLDQRLVIEQDGSYRVHHDARNRGLGYAVSEQINTYHPVSNQVFTNLNQLVQKEQGRTNNYFLANQIELAQVQKQAGIYRYTVKTTPRITGKQYLAIPTSSPNQPLAVKVNGRRLKTSEHQLGAEIIPVGKFAKGQTYTIQFNSSTKLANLQNNLVGFDDAGFDRYVTATNPYRLKISHPERLKLKGHDFKGTIKTTTKRPVVLISLPYDRGWQLTDGGKPVKIKKTVGGLMSVHLTPGNHVLHFKYQTPGLRLGMLISALGLVATAGFWWWFKDQNKRGVD</sequence>
<feature type="transmembrane region" description="Helical" evidence="1">
    <location>
        <begin position="430"/>
        <end position="448"/>
    </location>
</feature>
<dbReference type="Proteomes" id="UP000051586">
    <property type="component" value="Unassembled WGS sequence"/>
</dbReference>
<dbReference type="AlphaFoldDB" id="A0A0R2CW69"/>
<dbReference type="PATRIC" id="fig|1423745.4.peg.453"/>
<accession>A0A0R2CW69</accession>
<dbReference type="PANTHER" id="PTHR38454">
    <property type="entry name" value="INTEGRAL MEMBRANE PROTEIN-RELATED"/>
    <property type="match status" value="1"/>
</dbReference>
<organism evidence="2 3">
    <name type="scientific">Fructilactobacillus florum DSM 22689 = JCM 16035</name>
    <dbReference type="NCBI Taxonomy" id="1423745"/>
    <lineage>
        <taxon>Bacteria</taxon>
        <taxon>Bacillati</taxon>
        <taxon>Bacillota</taxon>
        <taxon>Bacilli</taxon>
        <taxon>Lactobacillales</taxon>
        <taxon>Lactobacillaceae</taxon>
        <taxon>Fructilactobacillus</taxon>
    </lineage>
</organism>
<feature type="transmembrane region" description="Helical" evidence="1">
    <location>
        <begin position="838"/>
        <end position="857"/>
    </location>
</feature>
<evidence type="ECO:0000256" key="1">
    <source>
        <dbReference type="SAM" id="Phobius"/>
    </source>
</evidence>
<keyword evidence="1" id="KW-0472">Membrane</keyword>
<feature type="transmembrane region" description="Helical" evidence="1">
    <location>
        <begin position="359"/>
        <end position="378"/>
    </location>
</feature>
<feature type="transmembrane region" description="Helical" evidence="1">
    <location>
        <begin position="302"/>
        <end position="319"/>
    </location>
</feature>
<proteinExistence type="predicted"/>
<comment type="caution">
    <text evidence="2">The sequence shown here is derived from an EMBL/GenBank/DDBJ whole genome shotgun (WGS) entry which is preliminary data.</text>
</comment>